<dbReference type="EMBL" id="SLXP01000006">
    <property type="protein sequence ID" value="TCP40879.1"/>
    <property type="molecule type" value="Genomic_DNA"/>
</dbReference>
<proteinExistence type="predicted"/>
<dbReference type="RefSeq" id="WP_132462153.1">
    <property type="nucleotide sequence ID" value="NZ_SLXP01000006.1"/>
</dbReference>
<dbReference type="InterPro" id="IPR011227">
    <property type="entry name" value="UCP029730"/>
</dbReference>
<dbReference type="AlphaFoldDB" id="A0A4R2PXX5"/>
<protein>
    <submittedName>
        <fullName evidence="1">Putative N-formylglutamate amidohydrolase</fullName>
    </submittedName>
</protein>
<comment type="caution">
    <text evidence="1">The sequence shown here is derived from an EMBL/GenBank/DDBJ whole genome shotgun (WGS) entry which is preliminary data.</text>
</comment>
<keyword evidence="1" id="KW-0378">Hydrolase</keyword>
<evidence type="ECO:0000313" key="1">
    <source>
        <dbReference type="EMBL" id="TCP40879.1"/>
    </source>
</evidence>
<sequence length="256" mass="27112">MTATPPDGTGAAPLVENAAGRGRVVLLCDHASNAIPHEFEGLGLAPGDEESHAAWDPGALSLARSMARLLDAPLVAATVSRLVHDVNRPAASPEAMPVRTESIAIPGNVDLTEAQRAERARRYYDPFHATVEATLSAQPAEVALITVHSFTPIWHGVRRDVEIGILHDRDSRLADAMLALAAGRTSHRVARNEPYGPADGVTHTLNRHGDAKGRLNVMLEIRNDLIADDAGQARMGILLADIVNEALGRLGQGAAA</sequence>
<dbReference type="GO" id="GO:0016787">
    <property type="term" value="F:hydrolase activity"/>
    <property type="evidence" value="ECO:0007669"/>
    <property type="project" value="UniProtKB-KW"/>
</dbReference>
<dbReference type="Gene3D" id="3.40.630.40">
    <property type="entry name" value="Zn-dependent exopeptidases"/>
    <property type="match status" value="1"/>
</dbReference>
<dbReference type="SUPFAM" id="SSF53187">
    <property type="entry name" value="Zn-dependent exopeptidases"/>
    <property type="match status" value="1"/>
</dbReference>
<reference evidence="1 2" key="1">
    <citation type="submission" date="2019-03" db="EMBL/GenBank/DDBJ databases">
        <title>Genomic Encyclopedia of Type Strains, Phase IV (KMG-IV): sequencing the most valuable type-strain genomes for metagenomic binning, comparative biology and taxonomic classification.</title>
        <authorList>
            <person name="Goeker M."/>
        </authorList>
    </citation>
    <scope>NUCLEOTIDE SEQUENCE [LARGE SCALE GENOMIC DNA]</scope>
    <source>
        <strain evidence="1 2">DSM 18063</strain>
    </source>
</reference>
<accession>A0A4R2PXX5</accession>
<dbReference type="PIRSF" id="PIRSF029730">
    <property type="entry name" value="UCP029730"/>
    <property type="match status" value="1"/>
</dbReference>
<organism evidence="1 2">
    <name type="scientific">Rhodovulum marinum</name>
    <dbReference type="NCBI Taxonomy" id="320662"/>
    <lineage>
        <taxon>Bacteria</taxon>
        <taxon>Pseudomonadati</taxon>
        <taxon>Pseudomonadota</taxon>
        <taxon>Alphaproteobacteria</taxon>
        <taxon>Rhodobacterales</taxon>
        <taxon>Paracoccaceae</taxon>
        <taxon>Rhodovulum</taxon>
    </lineage>
</organism>
<dbReference type="Pfam" id="PF05013">
    <property type="entry name" value="FGase"/>
    <property type="match status" value="1"/>
</dbReference>
<dbReference type="InterPro" id="IPR007709">
    <property type="entry name" value="N-FG_amidohydro"/>
</dbReference>
<dbReference type="Proteomes" id="UP000294835">
    <property type="component" value="Unassembled WGS sequence"/>
</dbReference>
<evidence type="ECO:0000313" key="2">
    <source>
        <dbReference type="Proteomes" id="UP000294835"/>
    </source>
</evidence>
<keyword evidence="2" id="KW-1185">Reference proteome</keyword>
<dbReference type="OrthoDB" id="9815326at2"/>
<gene>
    <name evidence="1" type="ORF">EV662_10694</name>
</gene>
<name>A0A4R2PXX5_9RHOB</name>